<dbReference type="SUPFAM" id="SSF110849">
    <property type="entry name" value="ParB/Sulfiredoxin"/>
    <property type="match status" value="1"/>
</dbReference>
<dbReference type="SUPFAM" id="SSF109709">
    <property type="entry name" value="KorB DNA-binding domain-like"/>
    <property type="match status" value="1"/>
</dbReference>
<evidence type="ECO:0000313" key="4">
    <source>
        <dbReference type="Proteomes" id="UP001589798"/>
    </source>
</evidence>
<dbReference type="EMBL" id="JBHLWK010000028">
    <property type="protein sequence ID" value="MFC0206506.1"/>
    <property type="molecule type" value="Genomic_DNA"/>
</dbReference>
<sequence>MAIITVKLSQLRLSPLNSRRVKPSAIDSMADDIAAHGLLQNLVVYEEDDLFWVFAGGRRYRALKELVKRKKVSNSDLFPVEMRTKEEAIELSYAENAAREDMHPADAIRAFAGMRDIGMDPSDIAARFGYSESHVARMLRLSALNPKLIDILAKDQLTIDAAKALTLTGDHAEQMRVFKASNGQAHTIRRMLTEEKLTTQSGEFLFVGRDAYADQGGTITPDLFSQGDGGYADQPEIVQELAEAKLDALAADYRAIGWFEVGATISQPYDLYNKGYLYPGEREPSETEAARLAELDAEMEAIAEAEGEDSDRIEPLMAEREAITDALRFYNAEQKAIGGVALWIERDGSLGKRIYRAKAEKKPKAGGAQGGPAPLYPNSLFADLTRIKTQIVQEAVAADPALALDIMLDSLAGQLLHGAHSYQMAIEVQAKTVTTDVPDELMATSDVRPVEDMMATRFASIPAQGRFEAIRAMSSEDKMALLAGLVAMTVDGTVFAGGCPGQRHHQFEQIARASGVDVAARWSAPIALFDKMRRAALIDLLREECGAPSAENCATIKKKSDLAVNVSERLPAHWLPAPMQIGAFDQPEGEADDFDPDMDDADSEAEDMTDEMA</sequence>
<dbReference type="Pfam" id="PF17762">
    <property type="entry name" value="HTH_ParB"/>
    <property type="match status" value="1"/>
</dbReference>
<dbReference type="InterPro" id="IPR036086">
    <property type="entry name" value="ParB/Sulfiredoxin_sf"/>
</dbReference>
<dbReference type="RefSeq" id="WP_214202512.1">
    <property type="nucleotide sequence ID" value="NZ_JBHLWK010000028.1"/>
</dbReference>
<dbReference type="PANTHER" id="PTHR33375:SF7">
    <property type="entry name" value="CHROMOSOME 2-PARTITIONING PROTEIN PARB-RELATED"/>
    <property type="match status" value="1"/>
</dbReference>
<evidence type="ECO:0000259" key="2">
    <source>
        <dbReference type="SMART" id="SM00470"/>
    </source>
</evidence>
<comment type="caution">
    <text evidence="3">The sequence shown here is derived from an EMBL/GenBank/DDBJ whole genome shotgun (WGS) entry which is preliminary data.</text>
</comment>
<dbReference type="SMART" id="SM00470">
    <property type="entry name" value="ParB"/>
    <property type="match status" value="1"/>
</dbReference>
<dbReference type="PANTHER" id="PTHR33375">
    <property type="entry name" value="CHROMOSOME-PARTITIONING PROTEIN PARB-RELATED"/>
    <property type="match status" value="1"/>
</dbReference>
<dbReference type="Gene3D" id="3.90.1530.30">
    <property type="match status" value="1"/>
</dbReference>
<keyword evidence="4" id="KW-1185">Reference proteome</keyword>
<evidence type="ECO:0000256" key="1">
    <source>
        <dbReference type="SAM" id="MobiDB-lite"/>
    </source>
</evidence>
<dbReference type="Proteomes" id="UP001589798">
    <property type="component" value="Unassembled WGS sequence"/>
</dbReference>
<dbReference type="CDD" id="cd16406">
    <property type="entry name" value="ParB_N_like"/>
    <property type="match status" value="1"/>
</dbReference>
<organism evidence="3 4">
    <name type="scientific">Novosphingobium soli</name>
    <dbReference type="NCBI Taxonomy" id="574956"/>
    <lineage>
        <taxon>Bacteria</taxon>
        <taxon>Pseudomonadati</taxon>
        <taxon>Pseudomonadota</taxon>
        <taxon>Alphaproteobacteria</taxon>
        <taxon>Sphingomonadales</taxon>
        <taxon>Sphingomonadaceae</taxon>
        <taxon>Novosphingobium</taxon>
    </lineage>
</organism>
<accession>A0ABV6D1I2</accession>
<feature type="compositionally biased region" description="Acidic residues" evidence="1">
    <location>
        <begin position="587"/>
        <end position="613"/>
    </location>
</feature>
<dbReference type="Gene3D" id="1.10.10.2830">
    <property type="match status" value="1"/>
</dbReference>
<name>A0ABV6D1I2_9SPHN</name>
<evidence type="ECO:0000313" key="3">
    <source>
        <dbReference type="EMBL" id="MFC0206506.1"/>
    </source>
</evidence>
<dbReference type="InterPro" id="IPR041468">
    <property type="entry name" value="HTH_ParB/Spo0J"/>
</dbReference>
<reference evidence="3 4" key="1">
    <citation type="submission" date="2024-09" db="EMBL/GenBank/DDBJ databases">
        <authorList>
            <person name="Sun Q."/>
            <person name="Mori K."/>
        </authorList>
    </citation>
    <scope>NUCLEOTIDE SEQUENCE [LARGE SCALE GENOMIC DNA]</scope>
    <source>
        <strain evidence="3 4">CCM 7706</strain>
    </source>
</reference>
<dbReference type="InterPro" id="IPR003115">
    <property type="entry name" value="ParB_N"/>
</dbReference>
<feature type="domain" description="ParB-like N-terminal" evidence="2">
    <location>
        <begin position="4"/>
        <end position="97"/>
    </location>
</feature>
<dbReference type="InterPro" id="IPR050336">
    <property type="entry name" value="Chromosome_partition/occlusion"/>
</dbReference>
<proteinExistence type="predicted"/>
<dbReference type="Pfam" id="PF02195">
    <property type="entry name" value="ParB_N"/>
    <property type="match status" value="1"/>
</dbReference>
<protein>
    <submittedName>
        <fullName evidence="3">ParB/RepB/Spo0J family partition protein</fullName>
    </submittedName>
</protein>
<gene>
    <name evidence="3" type="ORF">ACFFJC_19755</name>
</gene>
<feature type="region of interest" description="Disordered" evidence="1">
    <location>
        <begin position="584"/>
        <end position="613"/>
    </location>
</feature>